<evidence type="ECO:0000313" key="10">
    <source>
        <dbReference type="Proteomes" id="UP000187429"/>
    </source>
</evidence>
<dbReference type="InterPro" id="IPR008271">
    <property type="entry name" value="Ser/Thr_kinase_AS"/>
</dbReference>
<dbReference type="Proteomes" id="UP000187429">
    <property type="component" value="Unassembled WGS sequence"/>
</dbReference>
<dbReference type="PROSITE" id="PS50011">
    <property type="entry name" value="PROTEIN_KINASE_DOM"/>
    <property type="match status" value="1"/>
</dbReference>
<feature type="compositionally biased region" description="Polar residues" evidence="7">
    <location>
        <begin position="169"/>
        <end position="204"/>
    </location>
</feature>
<accession>A0A1R1XZB7</accession>
<gene>
    <name evidence="9" type="ORF">AYI69_g6386</name>
</gene>
<keyword evidence="4 9" id="KW-0418">Kinase</keyword>
<dbReference type="InterPro" id="IPR011009">
    <property type="entry name" value="Kinase-like_dom_sf"/>
</dbReference>
<evidence type="ECO:0000259" key="8">
    <source>
        <dbReference type="PROSITE" id="PS50011"/>
    </source>
</evidence>
<evidence type="ECO:0000313" key="9">
    <source>
        <dbReference type="EMBL" id="OMJ20032.1"/>
    </source>
</evidence>
<reference evidence="10" key="1">
    <citation type="submission" date="2017-01" db="EMBL/GenBank/DDBJ databases">
        <authorList>
            <person name="Wang Y."/>
            <person name="White M."/>
            <person name="Kvist S."/>
            <person name="Moncalvo J.-M."/>
        </authorList>
    </citation>
    <scope>NUCLEOTIDE SEQUENCE [LARGE SCALE GENOMIC DNA]</scope>
    <source>
        <strain evidence="10">ID-206-W2</strain>
    </source>
</reference>
<dbReference type="PANTHER" id="PTHR24058:SF17">
    <property type="entry name" value="HOMEODOMAIN INTERACTING PROTEIN KINASE, ISOFORM D"/>
    <property type="match status" value="1"/>
</dbReference>
<dbReference type="SUPFAM" id="SSF56112">
    <property type="entry name" value="Protein kinase-like (PK-like)"/>
    <property type="match status" value="1"/>
</dbReference>
<evidence type="ECO:0000256" key="7">
    <source>
        <dbReference type="SAM" id="MobiDB-lite"/>
    </source>
</evidence>
<dbReference type="Pfam" id="PF00069">
    <property type="entry name" value="Pkinase"/>
    <property type="match status" value="1"/>
</dbReference>
<proteinExistence type="predicted"/>
<dbReference type="GO" id="GO:0004713">
    <property type="term" value="F:protein tyrosine kinase activity"/>
    <property type="evidence" value="ECO:0007669"/>
    <property type="project" value="TreeGrafter"/>
</dbReference>
<dbReference type="GO" id="GO:0004674">
    <property type="term" value="F:protein serine/threonine kinase activity"/>
    <property type="evidence" value="ECO:0007669"/>
    <property type="project" value="UniProtKB-KW"/>
</dbReference>
<evidence type="ECO:0000256" key="6">
    <source>
        <dbReference type="PROSITE-ProRule" id="PRU10141"/>
    </source>
</evidence>
<feature type="compositionally biased region" description="Polar residues" evidence="7">
    <location>
        <begin position="87"/>
        <end position="101"/>
    </location>
</feature>
<keyword evidence="3 6" id="KW-0547">Nucleotide-binding</keyword>
<dbReference type="GO" id="GO:0005737">
    <property type="term" value="C:cytoplasm"/>
    <property type="evidence" value="ECO:0007669"/>
    <property type="project" value="TreeGrafter"/>
</dbReference>
<evidence type="ECO:0000256" key="4">
    <source>
        <dbReference type="ARBA" id="ARBA00022777"/>
    </source>
</evidence>
<dbReference type="PROSITE" id="PS00108">
    <property type="entry name" value="PROTEIN_KINASE_ST"/>
    <property type="match status" value="1"/>
</dbReference>
<feature type="compositionally biased region" description="Low complexity" evidence="7">
    <location>
        <begin position="140"/>
        <end position="151"/>
    </location>
</feature>
<dbReference type="Gene3D" id="1.10.510.10">
    <property type="entry name" value="Transferase(Phosphotransferase) domain 1"/>
    <property type="match status" value="1"/>
</dbReference>
<evidence type="ECO:0000256" key="1">
    <source>
        <dbReference type="ARBA" id="ARBA00022527"/>
    </source>
</evidence>
<dbReference type="GO" id="GO:0005524">
    <property type="term" value="F:ATP binding"/>
    <property type="evidence" value="ECO:0007669"/>
    <property type="project" value="UniProtKB-UniRule"/>
</dbReference>
<feature type="compositionally biased region" description="Low complexity" evidence="7">
    <location>
        <begin position="46"/>
        <end position="57"/>
    </location>
</feature>
<feature type="region of interest" description="Disordered" evidence="7">
    <location>
        <begin position="340"/>
        <end position="359"/>
    </location>
</feature>
<evidence type="ECO:0000256" key="3">
    <source>
        <dbReference type="ARBA" id="ARBA00022741"/>
    </source>
</evidence>
<sequence>MSYNDPSPFLKSHNLNFPMRKLSLKTPADSPTFHPNYSPDTSHIVNMNSSSSKNNTSDHISTHQSFPQPQFFSPIPKTPESPKGFSLNVSHFSSPNTSLDNPLTLPSLAQDSPQPNSPQPYLNSPKLSKFPPSTKPRTASFSSSNYYLSESGPPIPTKYSRKSSALIPNPSNFSFRKRLQSPSLSNDLPPNIPQPNSNNRSLMSPNPPFDKIPTSIHTNIIKNDLASSPSSNFKKFHLNSPSSQKIDPPNSASINQFPNIQNQTSYDTFYKPSNLNSKKNNQFSSDKNLIHSEFVDYTQIPMPPKNSENLKIYPMSAHIDSKKNSLFDIFPNISSLKSSPYISSPSQTSPHRSQNSTSNPHIIINSNHDELVDSFENHLHIYNNYSPNKNNIEINNTYRNINQSPKNNDLDSYQKQYLQRRQLRLRSVVGSRNRTLKPLNLPEIYTSNPNSDHDHDHHKHSNDTPIAQNYQHLSDVHSNKKLLPPNLVIDLISRNQPHQPISKNDQSLNHFTLKNSFKANDNLKSQSSKNLLPNIQEKVYNKTVGSEEDIVKHAKRSYTNGSRLNNDKHSSNLVKLTVNLVEIYEKLHNINQNSPNKPYRNATMNTNSNIYQNASTNNPLNTNLNIHQNSFINTNLISNRNQNYDKNLSSNLHSNKTVSHKNNQETNKAANNKNQTSNHQPTQQDILANNQFLTEPNKGAYNFGYDNVNFNLILRVSDVIGINPGQQYQVIGNLGSGTFGQVVKCKNILKNSIYAVKIIKNKPAYYNQSLNEITMLQKLNKNEESSNKSSNKHFVELIESFTFKSHLVIVYEPLNFNLYELLKRKSFSGLQLHEIHKISTQILSALQVLKYQKIIHSDLKPENIMVDSIELLNVKIIDFGSSCFESNTLFNYIQSRFYRSIEVVLELKYDCGIDMWSFGCIASELFFGVPIFPANSEHDLLLRIIKLLGMPDKRILESVSPKKKQKFFIIDKYNNYFLKPIDANPSSTSAENDNYYDSTAKNNLTSNKNSYKTNNDQKMITIPDLIFAQYRNQTKSRSIPIQVHKFADLLLKILKIDQNKRYSPTNALNHSFFKDFHLDHRYINTKTQLANDGIGLINSQRKTYSKTPIISEKYKSPGGSIKNKSPSVTDRYIPPADSNKYKSSATDKYNSSKISDTYVFSSESDLSDNQQSFSDSKNNLGSFLSATSSEGSFSKNIFSPISDASIISEPSSTCNINHSLYPRNDGEFIFSSENSNSSIGLIPESTSNSNLNSLDSLKVSYEHIQPDSFNSRNISSSSFKKSSKATSLSNSSQGLDPLYNFSDFSNDSIDSRVKIFSSHNSSFNNIFPENISRKSNSSNIATNYNSNIFSNFNTNSPFSKNDPDDYLIRQHYNSSNSFHFNSSNNNSNSSNFNNVPYLSQQYSYYNDSKYASVPSNNSGFISLTGPSVFESSESLSYLDHSNNPGIKKSNKSLRPSSSQFLNSQNKSLRSNHTPKRMYFKRPVSPSYYSPQPRLDLGCDQEN</sequence>
<feature type="region of interest" description="Disordered" evidence="7">
    <location>
        <begin position="643"/>
        <end position="662"/>
    </location>
</feature>
<evidence type="ECO:0000256" key="2">
    <source>
        <dbReference type="ARBA" id="ARBA00022679"/>
    </source>
</evidence>
<dbReference type="PROSITE" id="PS00107">
    <property type="entry name" value="PROTEIN_KINASE_ATP"/>
    <property type="match status" value="1"/>
</dbReference>
<organism evidence="9 10">
    <name type="scientific">Smittium culicis</name>
    <dbReference type="NCBI Taxonomy" id="133412"/>
    <lineage>
        <taxon>Eukaryota</taxon>
        <taxon>Fungi</taxon>
        <taxon>Fungi incertae sedis</taxon>
        <taxon>Zoopagomycota</taxon>
        <taxon>Kickxellomycotina</taxon>
        <taxon>Harpellomycetes</taxon>
        <taxon>Harpellales</taxon>
        <taxon>Legeriomycetaceae</taxon>
        <taxon>Smittium</taxon>
    </lineage>
</organism>
<dbReference type="InterPro" id="IPR000719">
    <property type="entry name" value="Prot_kinase_dom"/>
</dbReference>
<dbReference type="InterPro" id="IPR017441">
    <property type="entry name" value="Protein_kinase_ATP_BS"/>
</dbReference>
<keyword evidence="1" id="KW-0723">Serine/threonine-protein kinase</keyword>
<feature type="binding site" evidence="6">
    <location>
        <position position="757"/>
    </location>
    <ligand>
        <name>ATP</name>
        <dbReference type="ChEBI" id="CHEBI:30616"/>
    </ligand>
</feature>
<keyword evidence="2" id="KW-0808">Transferase</keyword>
<dbReference type="PANTHER" id="PTHR24058">
    <property type="entry name" value="DUAL SPECIFICITY PROTEIN KINASE"/>
    <property type="match status" value="1"/>
</dbReference>
<comment type="caution">
    <text evidence="9">The sequence shown here is derived from an EMBL/GenBank/DDBJ whole genome shotgun (WGS) entry which is preliminary data.</text>
</comment>
<dbReference type="OrthoDB" id="9332038at2759"/>
<feature type="compositionally biased region" description="Polar residues" evidence="7">
    <location>
        <begin position="1452"/>
        <end position="1471"/>
    </location>
</feature>
<protein>
    <submittedName>
        <fullName evidence="9">Serine/threonine-protein kinase ppk15</fullName>
    </submittedName>
</protein>
<feature type="domain" description="Protein kinase" evidence="8">
    <location>
        <begin position="728"/>
        <end position="1073"/>
    </location>
</feature>
<evidence type="ECO:0000256" key="5">
    <source>
        <dbReference type="ARBA" id="ARBA00022840"/>
    </source>
</evidence>
<feature type="compositionally biased region" description="Low complexity" evidence="7">
    <location>
        <begin position="64"/>
        <end position="74"/>
    </location>
</feature>
<dbReference type="SMART" id="SM00220">
    <property type="entry name" value="S_TKc"/>
    <property type="match status" value="1"/>
</dbReference>
<dbReference type="EMBL" id="LSSM01002862">
    <property type="protein sequence ID" value="OMJ20032.1"/>
    <property type="molecule type" value="Genomic_DNA"/>
</dbReference>
<dbReference type="Gene3D" id="3.30.200.20">
    <property type="entry name" value="Phosphorylase Kinase, domain 1"/>
    <property type="match status" value="1"/>
</dbReference>
<name>A0A1R1XZB7_9FUNG</name>
<feature type="compositionally biased region" description="Polar residues" evidence="7">
    <location>
        <begin position="107"/>
        <end position="126"/>
    </location>
</feature>
<feature type="compositionally biased region" description="Polar residues" evidence="7">
    <location>
        <begin position="33"/>
        <end position="45"/>
    </location>
</feature>
<feature type="region of interest" description="Disordered" evidence="7">
    <location>
        <begin position="1440"/>
        <end position="1502"/>
    </location>
</feature>
<feature type="region of interest" description="Disordered" evidence="7">
    <location>
        <begin position="26"/>
        <end position="214"/>
    </location>
</feature>
<feature type="region of interest" description="Disordered" evidence="7">
    <location>
        <begin position="439"/>
        <end position="465"/>
    </location>
</feature>
<keyword evidence="10" id="KW-1185">Reference proteome</keyword>
<feature type="region of interest" description="Disordered" evidence="7">
    <location>
        <begin position="1115"/>
        <end position="1146"/>
    </location>
</feature>
<feature type="compositionally biased region" description="Low complexity" evidence="7">
    <location>
        <begin position="340"/>
        <end position="350"/>
    </location>
</feature>
<dbReference type="InterPro" id="IPR050494">
    <property type="entry name" value="Ser_Thr_dual-spec_kinase"/>
</dbReference>
<keyword evidence="5 6" id="KW-0067">ATP-binding</keyword>